<dbReference type="NCBIfam" id="NF005559">
    <property type="entry name" value="PRK07231.1"/>
    <property type="match status" value="1"/>
</dbReference>
<name>A0A0D5Y096_9PSED</name>
<dbReference type="Pfam" id="PF13561">
    <property type="entry name" value="adh_short_C2"/>
    <property type="match status" value="1"/>
</dbReference>
<dbReference type="KEGG" id="pcz:PCL1606_29710"/>
<organism evidence="3 4">
    <name type="scientific">Pseudomonas chlororaphis</name>
    <dbReference type="NCBI Taxonomy" id="587753"/>
    <lineage>
        <taxon>Bacteria</taxon>
        <taxon>Pseudomonadati</taxon>
        <taxon>Pseudomonadota</taxon>
        <taxon>Gammaproteobacteria</taxon>
        <taxon>Pseudomonadales</taxon>
        <taxon>Pseudomonadaceae</taxon>
        <taxon>Pseudomonas</taxon>
    </lineage>
</organism>
<dbReference type="EMBL" id="CP011110">
    <property type="protein sequence ID" value="AKA24422.1"/>
    <property type="molecule type" value="Genomic_DNA"/>
</dbReference>
<dbReference type="PANTHER" id="PTHR43477">
    <property type="entry name" value="DIHYDROANTICAPSIN 7-DEHYDROGENASE"/>
    <property type="match status" value="1"/>
</dbReference>
<dbReference type="PRINTS" id="PR00080">
    <property type="entry name" value="SDRFAMILY"/>
</dbReference>
<evidence type="ECO:0000313" key="3">
    <source>
        <dbReference type="EMBL" id="AKA24422.1"/>
    </source>
</evidence>
<dbReference type="InterPro" id="IPR036291">
    <property type="entry name" value="NAD(P)-bd_dom_sf"/>
</dbReference>
<dbReference type="Gene3D" id="3.40.50.720">
    <property type="entry name" value="NAD(P)-binding Rossmann-like Domain"/>
    <property type="match status" value="1"/>
</dbReference>
<dbReference type="InterPro" id="IPR051122">
    <property type="entry name" value="SDR_DHRS6-like"/>
</dbReference>
<sequence length="249" mass="26316">MGRLEGKIAVVTGASSGIGLAIAKRFAQEGAELFITGRRQAELDAAVREIGGNTRGVRGDISKLADLNNLYKTVEQYGKLIDVLVANAGIGEFIPLEYVDESHFDRLFTTNVKGTVFTVQKSLPLLKEGASIILIGSVAAEAAVPAFSIYSGTKGAIRSFARAWTVELAPRKIRVNVLAPGAIVTPGWNDFASSKSELEQIMAQAASQSPFNRMGSPEEVAGAALFLASDDSSFVNGTGLYVDGGTLQF</sequence>
<dbReference type="FunFam" id="3.40.50.720:FF:000084">
    <property type="entry name" value="Short-chain dehydrogenase reductase"/>
    <property type="match status" value="1"/>
</dbReference>
<dbReference type="GO" id="GO:0016491">
    <property type="term" value="F:oxidoreductase activity"/>
    <property type="evidence" value="ECO:0007669"/>
    <property type="project" value="UniProtKB-KW"/>
</dbReference>
<dbReference type="PANTHER" id="PTHR43477:SF1">
    <property type="entry name" value="DIHYDROANTICAPSIN 7-DEHYDROGENASE"/>
    <property type="match status" value="1"/>
</dbReference>
<evidence type="ECO:0000256" key="2">
    <source>
        <dbReference type="ARBA" id="ARBA00023002"/>
    </source>
</evidence>
<dbReference type="InterPro" id="IPR002347">
    <property type="entry name" value="SDR_fam"/>
</dbReference>
<evidence type="ECO:0000313" key="4">
    <source>
        <dbReference type="Proteomes" id="UP000032748"/>
    </source>
</evidence>
<dbReference type="SUPFAM" id="SSF51735">
    <property type="entry name" value="NAD(P)-binding Rossmann-fold domains"/>
    <property type="match status" value="1"/>
</dbReference>
<keyword evidence="2" id="KW-0560">Oxidoreductase</keyword>
<dbReference type="OrthoDB" id="9803333at2"/>
<evidence type="ECO:0000256" key="1">
    <source>
        <dbReference type="ARBA" id="ARBA00006484"/>
    </source>
</evidence>
<dbReference type="AlphaFoldDB" id="A0A0D5Y096"/>
<dbReference type="PATRIC" id="fig|587753.10.peg.2960"/>
<comment type="similarity">
    <text evidence="1">Belongs to the short-chain dehydrogenases/reductases (SDR) family.</text>
</comment>
<gene>
    <name evidence="3" type="ORF">PCL1606_29710</name>
</gene>
<protein>
    <submittedName>
        <fullName evidence="3">Short-chain dehydrogenase</fullName>
    </submittedName>
</protein>
<dbReference type="PRINTS" id="PR00081">
    <property type="entry name" value="GDHRDH"/>
</dbReference>
<dbReference type="RefSeq" id="WP_045883038.1">
    <property type="nucleotide sequence ID" value="NZ_CP011110.1"/>
</dbReference>
<reference evidence="3 4" key="1">
    <citation type="journal article" date="2015" name="Mol. Plant Microbe Interact.">
        <title>Comparative Genomic Analysis of Pseudomonas chlororaphis PCL1606 Reveals New Insight into Antifungal Compounds Involved in Biocontrol.</title>
        <authorList>
            <person name="Calderon C.E."/>
            <person name="Ramos C."/>
            <person name="de Vicente A."/>
            <person name="Cazorla F.M."/>
        </authorList>
    </citation>
    <scope>NUCLEOTIDE SEQUENCE [LARGE SCALE GENOMIC DNA]</scope>
    <source>
        <strain evidence="3 4">PCL1606</strain>
    </source>
</reference>
<accession>A0A0D5Y096</accession>
<proteinExistence type="inferred from homology"/>
<dbReference type="Proteomes" id="UP000032748">
    <property type="component" value="Chromosome"/>
</dbReference>
<dbReference type="CDD" id="cd05233">
    <property type="entry name" value="SDR_c"/>
    <property type="match status" value="1"/>
</dbReference>